<dbReference type="SUPFAM" id="SSF53448">
    <property type="entry name" value="Nucleotide-diphospho-sugar transferases"/>
    <property type="match status" value="1"/>
</dbReference>
<evidence type="ECO:0000256" key="3">
    <source>
        <dbReference type="ARBA" id="ARBA00022475"/>
    </source>
</evidence>
<keyword evidence="5" id="KW-0777">Teichoic acid biosynthesis</keyword>
<dbReference type="OrthoDB" id="8549922at2"/>
<evidence type="ECO:0000256" key="2">
    <source>
        <dbReference type="ARBA" id="ARBA00010488"/>
    </source>
</evidence>
<accession>A0A1Q2CRP1</accession>
<evidence type="ECO:0000259" key="7">
    <source>
        <dbReference type="Pfam" id="PF00535"/>
    </source>
</evidence>
<dbReference type="RefSeq" id="WP_077687134.1">
    <property type="nucleotide sequence ID" value="NZ_CP019606.1"/>
</dbReference>
<dbReference type="InterPro" id="IPR007554">
    <property type="entry name" value="Glycerophosphate_synth"/>
</dbReference>
<dbReference type="Gene3D" id="3.90.550.10">
    <property type="entry name" value="Spore Coat Polysaccharide Biosynthesis Protein SpsA, Chain A"/>
    <property type="match status" value="1"/>
</dbReference>
<keyword evidence="9" id="KW-1185">Reference proteome</keyword>
<dbReference type="EMBL" id="CP019606">
    <property type="protein sequence ID" value="AQP48786.1"/>
    <property type="molecule type" value="Genomic_DNA"/>
</dbReference>
<dbReference type="SUPFAM" id="SSF53756">
    <property type="entry name" value="UDP-Glycosyltransferase/glycogen phosphorylase"/>
    <property type="match status" value="1"/>
</dbReference>
<keyword evidence="3" id="KW-1003">Cell membrane</keyword>
<dbReference type="InterPro" id="IPR029044">
    <property type="entry name" value="Nucleotide-diphossugar_trans"/>
</dbReference>
<dbReference type="GO" id="GO:0005886">
    <property type="term" value="C:plasma membrane"/>
    <property type="evidence" value="ECO:0007669"/>
    <property type="project" value="UniProtKB-SubCell"/>
</dbReference>
<evidence type="ECO:0000256" key="4">
    <source>
        <dbReference type="ARBA" id="ARBA00022679"/>
    </source>
</evidence>
<proteinExistence type="inferred from homology"/>
<dbReference type="InterPro" id="IPR043149">
    <property type="entry name" value="TagF_N"/>
</dbReference>
<organism evidence="8 9">
    <name type="scientific">Tessaracoccus aquimaris</name>
    <dbReference type="NCBI Taxonomy" id="1332264"/>
    <lineage>
        <taxon>Bacteria</taxon>
        <taxon>Bacillati</taxon>
        <taxon>Actinomycetota</taxon>
        <taxon>Actinomycetes</taxon>
        <taxon>Propionibacteriales</taxon>
        <taxon>Propionibacteriaceae</taxon>
        <taxon>Tessaracoccus</taxon>
    </lineage>
</organism>
<comment type="subcellular location">
    <subcellularLocation>
        <location evidence="1">Cell membrane</location>
        <topology evidence="1">Peripheral membrane protein</topology>
    </subcellularLocation>
</comment>
<dbReference type="AlphaFoldDB" id="A0A1Q2CRP1"/>
<comment type="similarity">
    <text evidence="2">Belongs to the CDP-glycerol glycerophosphotransferase family.</text>
</comment>
<evidence type="ECO:0000256" key="6">
    <source>
        <dbReference type="ARBA" id="ARBA00023136"/>
    </source>
</evidence>
<keyword evidence="6" id="KW-0472">Membrane</keyword>
<dbReference type="Pfam" id="PF04464">
    <property type="entry name" value="Glyphos_transf"/>
    <property type="match status" value="1"/>
</dbReference>
<dbReference type="KEGG" id="tes:BW730_16025"/>
<evidence type="ECO:0000256" key="5">
    <source>
        <dbReference type="ARBA" id="ARBA00022944"/>
    </source>
</evidence>
<evidence type="ECO:0000256" key="1">
    <source>
        <dbReference type="ARBA" id="ARBA00004202"/>
    </source>
</evidence>
<dbReference type="GO" id="GO:0047355">
    <property type="term" value="F:CDP-glycerol glycerophosphotransferase activity"/>
    <property type="evidence" value="ECO:0007669"/>
    <property type="project" value="InterPro"/>
</dbReference>
<dbReference type="InterPro" id="IPR001173">
    <property type="entry name" value="Glyco_trans_2-like"/>
</dbReference>
<dbReference type="STRING" id="1332264.BW730_16025"/>
<dbReference type="InterPro" id="IPR043148">
    <property type="entry name" value="TagF_C"/>
</dbReference>
<dbReference type="Proteomes" id="UP000188145">
    <property type="component" value="Chromosome"/>
</dbReference>
<dbReference type="Gene3D" id="3.40.50.12580">
    <property type="match status" value="1"/>
</dbReference>
<reference evidence="9" key="1">
    <citation type="submission" date="2017-02" db="EMBL/GenBank/DDBJ databases">
        <title>Tessaracoccus aquaemaris sp. nov., isolated from the intestine of a Korean rockfish, Sebastes schlegelii, in a marine aquaculture pond.</title>
        <authorList>
            <person name="Tak E.J."/>
            <person name="Bae J.-W."/>
        </authorList>
    </citation>
    <scope>NUCLEOTIDE SEQUENCE [LARGE SCALE GENOMIC DNA]</scope>
    <source>
        <strain evidence="9">NSG39</strain>
    </source>
</reference>
<keyword evidence="4" id="KW-0808">Transferase</keyword>
<dbReference type="PANTHER" id="PTHR22916:SF3">
    <property type="entry name" value="UDP-GLCNAC:BETAGAL BETA-1,3-N-ACETYLGLUCOSAMINYLTRANSFERASE-LIKE PROTEIN 1"/>
    <property type="match status" value="1"/>
</dbReference>
<name>A0A1Q2CRP1_9ACTN</name>
<evidence type="ECO:0000313" key="9">
    <source>
        <dbReference type="Proteomes" id="UP000188145"/>
    </source>
</evidence>
<sequence length="913" mass="101988">MSQITDQSPDATTPTFTIVIPAYNADRWLREAVDSVLYQTIGQEDIQLILVNDGSTDRTAAIIDEYAGSDPNVVLAIHQPNGGVSAAMNVGIEHAAGEYIGFLGADDYLSTRTLELVADFYEEHGSEVDLVSIPLEMFGTKKGPHPGNGERFDSTRVIDCTSEWNKVHIAGGGAFIRRAALDEYGIRFDPELFIGEDLVFNTRVIMRRLRYGVVADARYYNRRHPTGVSLVTSASLTSGFYDHIVEHMHFALVDEALGLYGQVPLYVQSAICYDLRGRVKDQGAAKQETALIDSYRKRISDLLAHIAPEVILDMNLWREEKAFLLSLKSGDDALQTMPRRGATFLANGEPFYSFGTRPSGVNRPVECRMHFFEVDGDQLTITGHFTGLPFTSARPAFVVNGVLHETQDGPNPVPQRQSMGRPVPPPGFSFSFTTAIENNQTIEPVIILAADEDNGELVCKVPWLPGPFTWFCGGSGTRFYRHDTDWEFFGVSRTALRIKRPGALGTIKRELAFFTKAKLKGAPWSALRLRAYGLTHRRIRRLLGSRPTWLIQDRKLEAGDNGEALFRYANASRQDGPRVALSLSRDSAAYGDLRRVGPIVEPDSDQFARAYVRSSWMASSAGDALVINPLPKIMRIINDLRPRRFAFLQHGVTLHDVSGWLNRIDKGFELFVTSAEAEREAIATPSYGYTDEHVCLTGMPRFDRLVSNPAGVIVVAPTWRKWLASPIDTKTLRRKPFPAFNQSLYFRFWDTLIHHRRVTEALQESGMRIALALHPCHEAEASAFAETDTVTVLDYPHDYSNLFEIGNVLVTDYSSVAFDFGYLRKPVLYAQPDAEQYLGGAHTGRESYFSYERDGFGPIASSLGEAVDALVALIESKGELPELYRSRADEFFAFDDRGSSQRVYDSMLERFSD</sequence>
<dbReference type="CDD" id="cd00761">
    <property type="entry name" value="Glyco_tranf_GTA_type"/>
    <property type="match status" value="1"/>
</dbReference>
<dbReference type="Pfam" id="PF00535">
    <property type="entry name" value="Glycos_transf_2"/>
    <property type="match status" value="1"/>
</dbReference>
<dbReference type="GO" id="GO:0016758">
    <property type="term" value="F:hexosyltransferase activity"/>
    <property type="evidence" value="ECO:0007669"/>
    <property type="project" value="UniProtKB-ARBA"/>
</dbReference>
<feature type="domain" description="Glycosyltransferase 2-like" evidence="7">
    <location>
        <begin position="17"/>
        <end position="185"/>
    </location>
</feature>
<gene>
    <name evidence="8" type="ORF">BW730_16025</name>
</gene>
<dbReference type="GO" id="GO:0019350">
    <property type="term" value="P:teichoic acid biosynthetic process"/>
    <property type="evidence" value="ECO:0007669"/>
    <property type="project" value="UniProtKB-KW"/>
</dbReference>
<dbReference type="PANTHER" id="PTHR22916">
    <property type="entry name" value="GLYCOSYLTRANSFERASE"/>
    <property type="match status" value="1"/>
</dbReference>
<dbReference type="Gene3D" id="3.40.50.11820">
    <property type="match status" value="1"/>
</dbReference>
<evidence type="ECO:0000313" key="8">
    <source>
        <dbReference type="EMBL" id="AQP48786.1"/>
    </source>
</evidence>
<protein>
    <recommendedName>
        <fullName evidence="7">Glycosyltransferase 2-like domain-containing protein</fullName>
    </recommendedName>
</protein>